<reference evidence="1" key="1">
    <citation type="submission" date="2021-01" db="UniProtKB">
        <authorList>
            <consortium name="EnsemblPlants"/>
        </authorList>
    </citation>
    <scope>IDENTIFICATION</scope>
</reference>
<organism evidence="1 2">
    <name type="scientific">Kalanchoe fedtschenkoi</name>
    <name type="common">Lavender scallops</name>
    <name type="synonym">South American air plant</name>
    <dbReference type="NCBI Taxonomy" id="63787"/>
    <lineage>
        <taxon>Eukaryota</taxon>
        <taxon>Viridiplantae</taxon>
        <taxon>Streptophyta</taxon>
        <taxon>Embryophyta</taxon>
        <taxon>Tracheophyta</taxon>
        <taxon>Spermatophyta</taxon>
        <taxon>Magnoliopsida</taxon>
        <taxon>eudicotyledons</taxon>
        <taxon>Gunneridae</taxon>
        <taxon>Pentapetalae</taxon>
        <taxon>Saxifragales</taxon>
        <taxon>Crassulaceae</taxon>
        <taxon>Kalanchoe</taxon>
    </lineage>
</organism>
<proteinExistence type="predicted"/>
<evidence type="ECO:0000313" key="1">
    <source>
        <dbReference type="EnsemblPlants" id="Kaladp0262s0036.1.v1.1.CDS.1"/>
    </source>
</evidence>
<accession>A0A7N0VAC7</accession>
<keyword evidence="2" id="KW-1185">Reference proteome</keyword>
<dbReference type="GO" id="GO:0048364">
    <property type="term" value="P:root development"/>
    <property type="evidence" value="ECO:0007669"/>
    <property type="project" value="InterPro"/>
</dbReference>
<dbReference type="GO" id="GO:0048367">
    <property type="term" value="P:shoot system development"/>
    <property type="evidence" value="ECO:0007669"/>
    <property type="project" value="InterPro"/>
</dbReference>
<sequence length="142" mass="15852">MRKRDQAKLHEYEKGAKKMNREMSKLVSSVKCIEGGIMAGVDGEVAAIIKDVSDVTAVVSAALFNGVYSQSGKWKRARLLPPWIRVAEKEKIDLGIEEFKEVSTLERVEELGEVIDCIEACSERVFRGLINTRVSLLNVLTQ</sequence>
<dbReference type="Pfam" id="PF03087">
    <property type="entry name" value="BPS1"/>
    <property type="match status" value="1"/>
</dbReference>
<dbReference type="EnsemblPlants" id="Kaladp0262s0036.1.v1.1">
    <property type="protein sequence ID" value="Kaladp0262s0036.1.v1.1.CDS.1"/>
    <property type="gene ID" value="Kaladp0262s0036.v1.1"/>
</dbReference>
<name>A0A7N0VAC7_KALFE</name>
<protein>
    <submittedName>
        <fullName evidence="1">Uncharacterized protein</fullName>
    </submittedName>
</protein>
<dbReference type="AlphaFoldDB" id="A0A7N0VAC7"/>
<dbReference type="PANTHER" id="PTHR33070">
    <property type="entry name" value="OS06G0725500 PROTEIN"/>
    <property type="match status" value="1"/>
</dbReference>
<dbReference type="PANTHER" id="PTHR33070:SF49">
    <property type="entry name" value="OS06G0725500 PROTEIN"/>
    <property type="match status" value="1"/>
</dbReference>
<dbReference type="Gramene" id="Kaladp0262s0036.1.v1.1">
    <property type="protein sequence ID" value="Kaladp0262s0036.1.v1.1.CDS.1"/>
    <property type="gene ID" value="Kaladp0262s0036.v1.1"/>
</dbReference>
<dbReference type="InterPro" id="IPR004320">
    <property type="entry name" value="BPS1_pln"/>
</dbReference>
<dbReference type="Proteomes" id="UP000594263">
    <property type="component" value="Unplaced"/>
</dbReference>
<evidence type="ECO:0000313" key="2">
    <source>
        <dbReference type="Proteomes" id="UP000594263"/>
    </source>
</evidence>